<dbReference type="eggNOG" id="COG1215">
    <property type="taxonomic scope" value="Bacteria"/>
</dbReference>
<protein>
    <submittedName>
        <fullName evidence="2">Glycosyl transferase family 2</fullName>
    </submittedName>
</protein>
<dbReference type="OrthoDB" id="549701at2"/>
<dbReference type="GO" id="GO:0016740">
    <property type="term" value="F:transferase activity"/>
    <property type="evidence" value="ECO:0007669"/>
    <property type="project" value="UniProtKB-KW"/>
</dbReference>
<dbReference type="PANTHER" id="PTHR43685">
    <property type="entry name" value="GLYCOSYLTRANSFERASE"/>
    <property type="match status" value="1"/>
</dbReference>
<dbReference type="AlphaFoldDB" id="B7K6R4"/>
<dbReference type="STRING" id="65393.PCC7424_4243"/>
<dbReference type="KEGG" id="cyc:PCC7424_4243"/>
<sequence>MSRFELVTHLPLVSVIIPAYNAEKFIERTLRSVLSQTYQNIEVLVIDDGSQDKTAEIVQTIANQDQRVILLRQANSGVAAARNLGIQNAKGEFIAPIDADDIWYPENIEKQVQCMLEGGTSVGLVYSWSVDIDENDQLTGAFRVAEIEGDVYGTLVCHYFLGNASCALIRRTCLEEVSSYNCQFKTHNLQGCEDWELALRIAENYQFKAVRDFLVGYRKLPGTMSSNYQVMSRSHGFLLDIVAQRQPNLPALISRLSKSNLYLYFARLSYFQEDYPATLFWIKAVLKEDYSALLIRTQLYKLTVLSLLKQAFPQLKQFKGKPPQLSRLTLADIQQKKILIVLMLTIENIYHQIVTLICAKRSFKQNSCLVPQSE</sequence>
<dbReference type="InterPro" id="IPR001173">
    <property type="entry name" value="Glyco_trans_2-like"/>
</dbReference>
<name>B7K6R4_GLOC7</name>
<dbReference type="InterPro" id="IPR029044">
    <property type="entry name" value="Nucleotide-diphossugar_trans"/>
</dbReference>
<proteinExistence type="predicted"/>
<dbReference type="SUPFAM" id="SSF53448">
    <property type="entry name" value="Nucleotide-diphospho-sugar transferases"/>
    <property type="match status" value="1"/>
</dbReference>
<dbReference type="PANTHER" id="PTHR43685:SF2">
    <property type="entry name" value="GLYCOSYLTRANSFERASE 2-LIKE DOMAIN-CONTAINING PROTEIN"/>
    <property type="match status" value="1"/>
</dbReference>
<dbReference type="RefSeq" id="WP_015956198.1">
    <property type="nucleotide sequence ID" value="NC_011729.1"/>
</dbReference>
<evidence type="ECO:0000313" key="2">
    <source>
        <dbReference type="EMBL" id="ACK72613.1"/>
    </source>
</evidence>
<dbReference type="Gene3D" id="3.90.550.10">
    <property type="entry name" value="Spore Coat Polysaccharide Biosynthesis Protein SpsA, Chain A"/>
    <property type="match status" value="1"/>
</dbReference>
<evidence type="ECO:0000259" key="1">
    <source>
        <dbReference type="Pfam" id="PF00535"/>
    </source>
</evidence>
<reference evidence="3" key="1">
    <citation type="journal article" date="2011" name="MBio">
        <title>Novel metabolic attributes of the genus Cyanothece, comprising a group of unicellular nitrogen-fixing Cyanobacteria.</title>
        <authorList>
            <person name="Bandyopadhyay A."/>
            <person name="Elvitigala T."/>
            <person name="Welsh E."/>
            <person name="Stockel J."/>
            <person name="Liberton M."/>
            <person name="Min H."/>
            <person name="Sherman L.A."/>
            <person name="Pakrasi H.B."/>
        </authorList>
    </citation>
    <scope>NUCLEOTIDE SEQUENCE [LARGE SCALE GENOMIC DNA]</scope>
    <source>
        <strain evidence="3">PCC 7424</strain>
    </source>
</reference>
<keyword evidence="2" id="KW-0808">Transferase</keyword>
<gene>
    <name evidence="2" type="ordered locus">PCC7424_4243</name>
</gene>
<accession>B7K6R4</accession>
<keyword evidence="3" id="KW-1185">Reference proteome</keyword>
<organism evidence="2 3">
    <name type="scientific">Gloeothece citriformis (strain PCC 7424)</name>
    <name type="common">Cyanothece sp. (strain PCC 7424)</name>
    <dbReference type="NCBI Taxonomy" id="65393"/>
    <lineage>
        <taxon>Bacteria</taxon>
        <taxon>Bacillati</taxon>
        <taxon>Cyanobacteriota</taxon>
        <taxon>Cyanophyceae</taxon>
        <taxon>Oscillatoriophycideae</taxon>
        <taxon>Chroococcales</taxon>
        <taxon>Aphanothecaceae</taxon>
        <taxon>Gloeothece</taxon>
        <taxon>Gloeothece citriformis</taxon>
    </lineage>
</organism>
<dbReference type="InterPro" id="IPR050834">
    <property type="entry name" value="Glycosyltransf_2"/>
</dbReference>
<feature type="domain" description="Glycosyltransferase 2-like" evidence="1">
    <location>
        <begin position="14"/>
        <end position="176"/>
    </location>
</feature>
<dbReference type="CDD" id="cd00761">
    <property type="entry name" value="Glyco_tranf_GTA_type"/>
    <property type="match status" value="1"/>
</dbReference>
<dbReference type="EMBL" id="CP001291">
    <property type="protein sequence ID" value="ACK72613.1"/>
    <property type="molecule type" value="Genomic_DNA"/>
</dbReference>
<evidence type="ECO:0000313" key="3">
    <source>
        <dbReference type="Proteomes" id="UP000002384"/>
    </source>
</evidence>
<dbReference type="CAZy" id="GT2">
    <property type="family name" value="Glycosyltransferase Family 2"/>
</dbReference>
<dbReference type="Proteomes" id="UP000002384">
    <property type="component" value="Chromosome"/>
</dbReference>
<dbReference type="HOGENOM" id="CLU_025996_0_0_3"/>
<dbReference type="Pfam" id="PF00535">
    <property type="entry name" value="Glycos_transf_2"/>
    <property type="match status" value="1"/>
</dbReference>